<dbReference type="EMBL" id="UYRU01121991">
    <property type="protein sequence ID" value="VDN49537.1"/>
    <property type="molecule type" value="Genomic_DNA"/>
</dbReference>
<dbReference type="Proteomes" id="UP000281553">
    <property type="component" value="Unassembled WGS sequence"/>
</dbReference>
<evidence type="ECO:0000313" key="2">
    <source>
        <dbReference type="Proteomes" id="UP000281553"/>
    </source>
</evidence>
<name>A0A3P7Q1D9_DIBLA</name>
<sequence>MKATDTALARFYGLPKIHKPNVPLRPIVALKGSPTYNLAKWMYSKLKSSKTTLIPQSAQLPNSWLTSMDEGFKQTK</sequence>
<dbReference type="OrthoDB" id="6267860at2759"/>
<accession>A0A3P7Q1D9</accession>
<proteinExistence type="predicted"/>
<gene>
    <name evidence="1" type="ORF">DILT_LOCUS19810</name>
</gene>
<protein>
    <submittedName>
        <fullName evidence="1">Uncharacterized protein</fullName>
    </submittedName>
</protein>
<dbReference type="AlphaFoldDB" id="A0A3P7Q1D9"/>
<reference evidence="1 2" key="1">
    <citation type="submission" date="2018-11" db="EMBL/GenBank/DDBJ databases">
        <authorList>
            <consortium name="Pathogen Informatics"/>
        </authorList>
    </citation>
    <scope>NUCLEOTIDE SEQUENCE [LARGE SCALE GENOMIC DNA]</scope>
</reference>
<keyword evidence="2" id="KW-1185">Reference proteome</keyword>
<evidence type="ECO:0000313" key="1">
    <source>
        <dbReference type="EMBL" id="VDN49537.1"/>
    </source>
</evidence>
<organism evidence="1 2">
    <name type="scientific">Dibothriocephalus latus</name>
    <name type="common">Fish tapeworm</name>
    <name type="synonym">Diphyllobothrium latum</name>
    <dbReference type="NCBI Taxonomy" id="60516"/>
    <lineage>
        <taxon>Eukaryota</taxon>
        <taxon>Metazoa</taxon>
        <taxon>Spiralia</taxon>
        <taxon>Lophotrochozoa</taxon>
        <taxon>Platyhelminthes</taxon>
        <taxon>Cestoda</taxon>
        <taxon>Eucestoda</taxon>
        <taxon>Diphyllobothriidea</taxon>
        <taxon>Diphyllobothriidae</taxon>
        <taxon>Dibothriocephalus</taxon>
    </lineage>
</organism>